<sequence>MQNKTRTRLGVMAFVTAATLGLTACGGTESANDNGGNSEQDGSATATEVTDMGGNTVELPENPESIVATDNRIFGTLADWDIELSAAPVDLMPDTETLKPYRENEDILNIGNHREPDFEQVTAAAPDLILNGQRFDQHTEAMQEAAPDATMVDTNIVSSPVDREGQEQEGFRDVADQYRELTTLLGEIFGREQDAEQIVDDFDVAIDNAQAAYDEDWTVAGLITSGGDINYSAPTTGRAVGPVYDIIGLTPALDQDGSANHQGDDISVETIAQANPDWLIVLDRDAGTSARDEEGYSSAEELIEESEALADVTAVKEDQVIYMSPDFYTAEDIQHYTELFNQMSEAFEDAGGAEN</sequence>
<dbReference type="GO" id="GO:0030288">
    <property type="term" value="C:outer membrane-bounded periplasmic space"/>
    <property type="evidence" value="ECO:0007669"/>
    <property type="project" value="TreeGrafter"/>
</dbReference>
<accession>A0AAJ6AGV9</accession>
<evidence type="ECO:0000256" key="2">
    <source>
        <dbReference type="ARBA" id="ARBA00008814"/>
    </source>
</evidence>
<reference evidence="8 9" key="1">
    <citation type="submission" date="2023-03" db="EMBL/GenBank/DDBJ databases">
        <title>Complete genome sequences of several Auritidibacter ignavus strains isolated from ear infections.</title>
        <authorList>
            <person name="Baehr T."/>
            <person name="Baumhoegger A.M."/>
        </authorList>
    </citation>
    <scope>NUCLEOTIDE SEQUENCE [LARGE SCALE GENOMIC DNA]</scope>
    <source>
        <strain evidence="8 9">BABAE-6</strain>
    </source>
</reference>
<feature type="region of interest" description="Disordered" evidence="5">
    <location>
        <begin position="29"/>
        <end position="48"/>
    </location>
</feature>
<comment type="subcellular location">
    <subcellularLocation>
        <location evidence="1">Cell envelope</location>
    </subcellularLocation>
</comment>
<protein>
    <submittedName>
        <fullName evidence="8">ABC transporter substrate-binding protein</fullName>
    </submittedName>
</protein>
<keyword evidence="9" id="KW-1185">Reference proteome</keyword>
<dbReference type="RefSeq" id="WP_110100621.1">
    <property type="nucleotide sequence ID" value="NZ_CP122561.1"/>
</dbReference>
<evidence type="ECO:0000259" key="7">
    <source>
        <dbReference type="PROSITE" id="PS50983"/>
    </source>
</evidence>
<feature type="domain" description="Fe/B12 periplasmic-binding" evidence="7">
    <location>
        <begin position="65"/>
        <end position="351"/>
    </location>
</feature>
<evidence type="ECO:0000256" key="1">
    <source>
        <dbReference type="ARBA" id="ARBA00004196"/>
    </source>
</evidence>
<feature type="chain" id="PRO_5042479385" evidence="6">
    <location>
        <begin position="25"/>
        <end position="355"/>
    </location>
</feature>
<proteinExistence type="inferred from homology"/>
<evidence type="ECO:0000256" key="3">
    <source>
        <dbReference type="ARBA" id="ARBA00022448"/>
    </source>
</evidence>
<dbReference type="PROSITE" id="PS51257">
    <property type="entry name" value="PROKAR_LIPOPROTEIN"/>
    <property type="match status" value="1"/>
</dbReference>
<evidence type="ECO:0000256" key="4">
    <source>
        <dbReference type="ARBA" id="ARBA00022729"/>
    </source>
</evidence>
<gene>
    <name evidence="8" type="ORF">QDX21_12910</name>
</gene>
<evidence type="ECO:0000256" key="6">
    <source>
        <dbReference type="SAM" id="SignalP"/>
    </source>
</evidence>
<evidence type="ECO:0000313" key="8">
    <source>
        <dbReference type="EMBL" id="WGH93168.1"/>
    </source>
</evidence>
<dbReference type="Gene3D" id="3.40.50.1980">
    <property type="entry name" value="Nitrogenase molybdenum iron protein domain"/>
    <property type="match status" value="2"/>
</dbReference>
<dbReference type="SUPFAM" id="SSF53807">
    <property type="entry name" value="Helical backbone' metal receptor"/>
    <property type="match status" value="1"/>
</dbReference>
<evidence type="ECO:0000256" key="5">
    <source>
        <dbReference type="SAM" id="MobiDB-lite"/>
    </source>
</evidence>
<keyword evidence="3" id="KW-0813">Transport</keyword>
<dbReference type="Pfam" id="PF01497">
    <property type="entry name" value="Peripla_BP_2"/>
    <property type="match status" value="1"/>
</dbReference>
<dbReference type="AlphaFoldDB" id="A0AAJ6AGV9"/>
<name>A0AAJ6AGV9_9MICC</name>
<dbReference type="Proteomes" id="UP001224674">
    <property type="component" value="Chromosome"/>
</dbReference>
<keyword evidence="4 6" id="KW-0732">Signal</keyword>
<dbReference type="InterPro" id="IPR051313">
    <property type="entry name" value="Bact_iron-sidero_bind"/>
</dbReference>
<dbReference type="PROSITE" id="PS50983">
    <property type="entry name" value="FE_B12_PBP"/>
    <property type="match status" value="1"/>
</dbReference>
<organism evidence="8 9">
    <name type="scientific">Auritidibacter ignavus</name>
    <dbReference type="NCBI Taxonomy" id="678932"/>
    <lineage>
        <taxon>Bacteria</taxon>
        <taxon>Bacillati</taxon>
        <taxon>Actinomycetota</taxon>
        <taxon>Actinomycetes</taxon>
        <taxon>Micrococcales</taxon>
        <taxon>Micrococcaceae</taxon>
        <taxon>Auritidibacter</taxon>
    </lineage>
</organism>
<dbReference type="PANTHER" id="PTHR30532:SF28">
    <property type="entry name" value="PETROBACTIN-BINDING PROTEIN YCLQ"/>
    <property type="match status" value="1"/>
</dbReference>
<comment type="similarity">
    <text evidence="2">Belongs to the bacterial solute-binding protein 8 family.</text>
</comment>
<dbReference type="GeneID" id="83696750"/>
<dbReference type="GO" id="GO:1901678">
    <property type="term" value="P:iron coordination entity transport"/>
    <property type="evidence" value="ECO:0007669"/>
    <property type="project" value="UniProtKB-ARBA"/>
</dbReference>
<dbReference type="InterPro" id="IPR002491">
    <property type="entry name" value="ABC_transptr_periplasmic_BD"/>
</dbReference>
<dbReference type="PANTHER" id="PTHR30532">
    <property type="entry name" value="IRON III DICITRATE-BINDING PERIPLASMIC PROTEIN"/>
    <property type="match status" value="1"/>
</dbReference>
<dbReference type="EMBL" id="CP122566">
    <property type="protein sequence ID" value="WGH93168.1"/>
    <property type="molecule type" value="Genomic_DNA"/>
</dbReference>
<feature type="signal peptide" evidence="6">
    <location>
        <begin position="1"/>
        <end position="24"/>
    </location>
</feature>
<evidence type="ECO:0000313" key="9">
    <source>
        <dbReference type="Proteomes" id="UP001224674"/>
    </source>
</evidence>